<name>A0A856MHR5_9CYAN</name>
<sequence>MCVFSSWSWLGKRLQWLCCLTALSLVCLIMGWSLPTNPANCITQQLEQQNALLTHEKQLGEFLCSDIVKDFLVLESSSTGGAPPATNRKNTLFPDTPTTPGV</sequence>
<gene>
    <name evidence="2" type="ORF">DP114_26105</name>
</gene>
<organism evidence="2 3">
    <name type="scientific">Brasilonema sennae CENA114</name>
    <dbReference type="NCBI Taxonomy" id="415709"/>
    <lineage>
        <taxon>Bacteria</taxon>
        <taxon>Bacillati</taxon>
        <taxon>Cyanobacteriota</taxon>
        <taxon>Cyanophyceae</taxon>
        <taxon>Nostocales</taxon>
        <taxon>Scytonemataceae</taxon>
        <taxon>Brasilonema</taxon>
        <taxon>Bromeliae group (in: Brasilonema)</taxon>
    </lineage>
</organism>
<dbReference type="AlphaFoldDB" id="A0A856MHR5"/>
<dbReference type="Proteomes" id="UP000503129">
    <property type="component" value="Chromosome"/>
</dbReference>
<evidence type="ECO:0000313" key="3">
    <source>
        <dbReference type="Proteomes" id="UP000503129"/>
    </source>
</evidence>
<feature type="region of interest" description="Disordered" evidence="1">
    <location>
        <begin position="77"/>
        <end position="102"/>
    </location>
</feature>
<evidence type="ECO:0000256" key="1">
    <source>
        <dbReference type="SAM" id="MobiDB-lite"/>
    </source>
</evidence>
<dbReference type="RefSeq" id="WP_169264281.1">
    <property type="nucleotide sequence ID" value="NZ_CAWOXK010000001.1"/>
</dbReference>
<dbReference type="KEGG" id="bsen:DP114_26105"/>
<protein>
    <submittedName>
        <fullName evidence="2">Uncharacterized protein</fullName>
    </submittedName>
</protein>
<keyword evidence="3" id="KW-1185">Reference proteome</keyword>
<reference evidence="2 3" key="1">
    <citation type="submission" date="2018-06" db="EMBL/GenBank/DDBJ databases">
        <title>Comparative genomics of Brasilonema spp. strains.</title>
        <authorList>
            <person name="Alvarenga D.O."/>
            <person name="Fiore M.F."/>
            <person name="Varani A.M."/>
        </authorList>
    </citation>
    <scope>NUCLEOTIDE SEQUENCE [LARGE SCALE GENOMIC DNA]</scope>
    <source>
        <strain evidence="2 3">CENA114</strain>
    </source>
</reference>
<proteinExistence type="predicted"/>
<evidence type="ECO:0000313" key="2">
    <source>
        <dbReference type="EMBL" id="QDL10915.1"/>
    </source>
</evidence>
<accession>A0A856MHR5</accession>
<dbReference type="EMBL" id="CP030118">
    <property type="protein sequence ID" value="QDL10915.1"/>
    <property type="molecule type" value="Genomic_DNA"/>
</dbReference>